<comment type="caution">
    <text evidence="1">The sequence shown here is derived from an EMBL/GenBank/DDBJ whole genome shotgun (WGS) entry which is preliminary data.</text>
</comment>
<evidence type="ECO:0000313" key="1">
    <source>
        <dbReference type="EMBL" id="KAK8071362.1"/>
    </source>
</evidence>
<reference evidence="1 2" key="1">
    <citation type="submission" date="2023-01" db="EMBL/GenBank/DDBJ databases">
        <title>Analysis of 21 Apiospora genomes using comparative genomics revels a genus with tremendous synthesis potential of carbohydrate active enzymes and secondary metabolites.</title>
        <authorList>
            <person name="Sorensen T."/>
        </authorList>
    </citation>
    <scope>NUCLEOTIDE SEQUENCE [LARGE SCALE GENOMIC DNA]</scope>
    <source>
        <strain evidence="1 2">CBS 114990</strain>
    </source>
</reference>
<dbReference type="EMBL" id="JAQQWN010000008">
    <property type="protein sequence ID" value="KAK8071362.1"/>
    <property type="molecule type" value="Genomic_DNA"/>
</dbReference>
<gene>
    <name evidence="1" type="ORF">PG997_011565</name>
</gene>
<sequence>MLRDTRHHGVPLQKGFYLDDSDRSKRLRQVRVRIGGVLLGQEGGNVGIATDADGRSRGGSAAAGAALSLGAFNPMKVEMFCRMEASSQ</sequence>
<evidence type="ECO:0000313" key="2">
    <source>
        <dbReference type="Proteomes" id="UP001433268"/>
    </source>
</evidence>
<dbReference type="GeneID" id="92048940"/>
<organism evidence="1 2">
    <name type="scientific">Apiospora hydei</name>
    <dbReference type="NCBI Taxonomy" id="1337664"/>
    <lineage>
        <taxon>Eukaryota</taxon>
        <taxon>Fungi</taxon>
        <taxon>Dikarya</taxon>
        <taxon>Ascomycota</taxon>
        <taxon>Pezizomycotina</taxon>
        <taxon>Sordariomycetes</taxon>
        <taxon>Xylariomycetidae</taxon>
        <taxon>Amphisphaeriales</taxon>
        <taxon>Apiosporaceae</taxon>
        <taxon>Apiospora</taxon>
    </lineage>
</organism>
<name>A0ABR1VKE2_9PEZI</name>
<protein>
    <submittedName>
        <fullName evidence="1">Uncharacterized protein</fullName>
    </submittedName>
</protein>
<keyword evidence="2" id="KW-1185">Reference proteome</keyword>
<accession>A0ABR1VKE2</accession>
<dbReference type="Proteomes" id="UP001433268">
    <property type="component" value="Unassembled WGS sequence"/>
</dbReference>
<dbReference type="RefSeq" id="XP_066665170.1">
    <property type="nucleotide sequence ID" value="XM_066815880.1"/>
</dbReference>
<proteinExistence type="predicted"/>